<evidence type="ECO:0000256" key="1">
    <source>
        <dbReference type="SAM" id="MobiDB-lite"/>
    </source>
</evidence>
<feature type="region of interest" description="Disordered" evidence="1">
    <location>
        <begin position="139"/>
        <end position="186"/>
    </location>
</feature>
<sequence length="186" mass="20372">MPAPKSSAASTANKAGAKPKTASSSGTATPVSSADKDTSDIAIATLTGGRPDKKTYDTQQEQIKKDIDALQVRLSTVREKISLATGKSGPGNDRRQELRQELDAIRSQQSQGKQFRSKTIEQVKALQDGVQQKVWLSHLVERDRPAHMDSRSRPFKPPRARSPSRLSRRSMPTSSASSPFRFPVPY</sequence>
<protein>
    <submittedName>
        <fullName evidence="2">Uncharacterized protein</fullName>
    </submittedName>
</protein>
<feature type="compositionally biased region" description="Basic and acidic residues" evidence="1">
    <location>
        <begin position="50"/>
        <end position="60"/>
    </location>
</feature>
<dbReference type="STRING" id="71717.A0A4Y7TPE4"/>
<evidence type="ECO:0000313" key="2">
    <source>
        <dbReference type="EMBL" id="TEB35841.1"/>
    </source>
</evidence>
<feature type="compositionally biased region" description="Low complexity" evidence="1">
    <location>
        <begin position="161"/>
        <end position="179"/>
    </location>
</feature>
<dbReference type="AlphaFoldDB" id="A0A4Y7TPE4"/>
<feature type="region of interest" description="Disordered" evidence="1">
    <location>
        <begin position="1"/>
        <end position="60"/>
    </location>
</feature>
<proteinExistence type="predicted"/>
<dbReference type="EMBL" id="QPFP01000007">
    <property type="protein sequence ID" value="TEB35841.1"/>
    <property type="molecule type" value="Genomic_DNA"/>
</dbReference>
<evidence type="ECO:0000313" key="3">
    <source>
        <dbReference type="Proteomes" id="UP000298030"/>
    </source>
</evidence>
<organism evidence="2 3">
    <name type="scientific">Coprinellus micaceus</name>
    <name type="common">Glistening ink-cap mushroom</name>
    <name type="synonym">Coprinus micaceus</name>
    <dbReference type="NCBI Taxonomy" id="71717"/>
    <lineage>
        <taxon>Eukaryota</taxon>
        <taxon>Fungi</taxon>
        <taxon>Dikarya</taxon>
        <taxon>Basidiomycota</taxon>
        <taxon>Agaricomycotina</taxon>
        <taxon>Agaricomycetes</taxon>
        <taxon>Agaricomycetidae</taxon>
        <taxon>Agaricales</taxon>
        <taxon>Agaricineae</taxon>
        <taxon>Psathyrellaceae</taxon>
        <taxon>Coprinellus</taxon>
    </lineage>
</organism>
<reference evidence="2 3" key="1">
    <citation type="journal article" date="2019" name="Nat. Ecol. Evol.">
        <title>Megaphylogeny resolves global patterns of mushroom evolution.</title>
        <authorList>
            <person name="Varga T."/>
            <person name="Krizsan K."/>
            <person name="Foldi C."/>
            <person name="Dima B."/>
            <person name="Sanchez-Garcia M."/>
            <person name="Sanchez-Ramirez S."/>
            <person name="Szollosi G.J."/>
            <person name="Szarkandi J.G."/>
            <person name="Papp V."/>
            <person name="Albert L."/>
            <person name="Andreopoulos W."/>
            <person name="Angelini C."/>
            <person name="Antonin V."/>
            <person name="Barry K.W."/>
            <person name="Bougher N.L."/>
            <person name="Buchanan P."/>
            <person name="Buyck B."/>
            <person name="Bense V."/>
            <person name="Catcheside P."/>
            <person name="Chovatia M."/>
            <person name="Cooper J."/>
            <person name="Damon W."/>
            <person name="Desjardin D."/>
            <person name="Finy P."/>
            <person name="Geml J."/>
            <person name="Haridas S."/>
            <person name="Hughes K."/>
            <person name="Justo A."/>
            <person name="Karasinski D."/>
            <person name="Kautmanova I."/>
            <person name="Kiss B."/>
            <person name="Kocsube S."/>
            <person name="Kotiranta H."/>
            <person name="LaButti K.M."/>
            <person name="Lechner B.E."/>
            <person name="Liimatainen K."/>
            <person name="Lipzen A."/>
            <person name="Lukacs Z."/>
            <person name="Mihaltcheva S."/>
            <person name="Morgado L.N."/>
            <person name="Niskanen T."/>
            <person name="Noordeloos M.E."/>
            <person name="Ohm R.A."/>
            <person name="Ortiz-Santana B."/>
            <person name="Ovrebo C."/>
            <person name="Racz N."/>
            <person name="Riley R."/>
            <person name="Savchenko A."/>
            <person name="Shiryaev A."/>
            <person name="Soop K."/>
            <person name="Spirin V."/>
            <person name="Szebenyi C."/>
            <person name="Tomsovsky M."/>
            <person name="Tulloss R.E."/>
            <person name="Uehling J."/>
            <person name="Grigoriev I.V."/>
            <person name="Vagvolgyi C."/>
            <person name="Papp T."/>
            <person name="Martin F.M."/>
            <person name="Miettinen O."/>
            <person name="Hibbett D.S."/>
            <person name="Nagy L.G."/>
        </authorList>
    </citation>
    <scope>NUCLEOTIDE SEQUENCE [LARGE SCALE GENOMIC DNA]</scope>
    <source>
        <strain evidence="2 3">FP101781</strain>
    </source>
</reference>
<accession>A0A4Y7TPE4</accession>
<name>A0A4Y7TPE4_COPMI</name>
<dbReference type="OrthoDB" id="2195113at2759"/>
<gene>
    <name evidence="2" type="ORF">FA13DRAFT_1389558</name>
</gene>
<keyword evidence="3" id="KW-1185">Reference proteome</keyword>
<feature type="compositionally biased region" description="Basic and acidic residues" evidence="1">
    <location>
        <begin position="139"/>
        <end position="152"/>
    </location>
</feature>
<dbReference type="Proteomes" id="UP000298030">
    <property type="component" value="Unassembled WGS sequence"/>
</dbReference>
<comment type="caution">
    <text evidence="2">The sequence shown here is derived from an EMBL/GenBank/DDBJ whole genome shotgun (WGS) entry which is preliminary data.</text>
</comment>
<feature type="compositionally biased region" description="Polar residues" evidence="1">
    <location>
        <begin position="21"/>
        <end position="32"/>
    </location>
</feature>